<dbReference type="KEGG" id="cmo:103488511"/>
<evidence type="ECO:0000256" key="3">
    <source>
        <dbReference type="ARBA" id="ARBA00022737"/>
    </source>
</evidence>
<feature type="repeat" description="ANK" evidence="7">
    <location>
        <begin position="99"/>
        <end position="131"/>
    </location>
</feature>
<evidence type="ECO:0000256" key="7">
    <source>
        <dbReference type="PROSITE-ProRule" id="PRU00023"/>
    </source>
</evidence>
<dbReference type="Proteomes" id="UP001652600">
    <property type="component" value="Chromosome 3"/>
</dbReference>
<evidence type="ECO:0000256" key="8">
    <source>
        <dbReference type="SAM" id="Phobius"/>
    </source>
</evidence>
<evidence type="ECO:0000256" key="4">
    <source>
        <dbReference type="ARBA" id="ARBA00022989"/>
    </source>
</evidence>
<dbReference type="InterPro" id="IPR026961">
    <property type="entry name" value="PGG_dom"/>
</dbReference>
<name>A0A1S3BCX6_CUCME</name>
<proteinExistence type="predicted"/>
<evidence type="ECO:0000256" key="5">
    <source>
        <dbReference type="ARBA" id="ARBA00023043"/>
    </source>
</evidence>
<keyword evidence="5 7" id="KW-0040">ANK repeat</keyword>
<sequence length="342" mass="37593">MATLENKLQEAAMLGNVEKILELLQQSLRLLETVVPDNPPPHDFAKFPDRILQQKPHLTRVLNSKGSCPLHLAAAEGHVEIVRLLLQVDSHTCLFRNADGWNPLQLAAVNGHVDVLKELVRASPDAARARTIVDGGGNALHLCVKNNQLEALKVLVVDAVDYGFINDKDDLGCSILHLAVSNKQTEMIKFLVNTNGMELNGLFQSNKEENASTTAEVPGAIVPSPTSHFDRKNSLSKQQKMRQREALMVVASVVATMAFQAAINPPNGLWKDAEKSTIHPHRFVAFVSSITFSFVFSIIELFLLVSDYPSTIPLFLSFLWLAKILSIGGMLVAYLIAIMCLS</sequence>
<dbReference type="GO" id="GO:0005886">
    <property type="term" value="C:plasma membrane"/>
    <property type="evidence" value="ECO:0007669"/>
    <property type="project" value="TreeGrafter"/>
</dbReference>
<dbReference type="AlphaFoldDB" id="A0A1S3BCX6"/>
<keyword evidence="10" id="KW-1185">Reference proteome</keyword>
<evidence type="ECO:0000256" key="6">
    <source>
        <dbReference type="ARBA" id="ARBA00023136"/>
    </source>
</evidence>
<evidence type="ECO:0000259" key="9">
    <source>
        <dbReference type="Pfam" id="PF13962"/>
    </source>
</evidence>
<evidence type="ECO:0000256" key="1">
    <source>
        <dbReference type="ARBA" id="ARBA00004141"/>
    </source>
</evidence>
<dbReference type="PROSITE" id="PS50297">
    <property type="entry name" value="ANK_REP_REGION"/>
    <property type="match status" value="2"/>
</dbReference>
<accession>A0A1S3BCX6</accession>
<keyword evidence="4 8" id="KW-1133">Transmembrane helix</keyword>
<dbReference type="GeneID" id="103488511"/>
<dbReference type="RefSeq" id="XP_008445520.2">
    <property type="nucleotide sequence ID" value="XM_008447298.3"/>
</dbReference>
<dbReference type="SMART" id="SM00248">
    <property type="entry name" value="ANK"/>
    <property type="match status" value="4"/>
</dbReference>
<keyword evidence="3" id="KW-0677">Repeat</keyword>
<dbReference type="Pfam" id="PF13962">
    <property type="entry name" value="PGG"/>
    <property type="match status" value="1"/>
</dbReference>
<keyword evidence="6 8" id="KW-0472">Membrane</keyword>
<reference evidence="11" key="1">
    <citation type="submission" date="2025-08" db="UniProtKB">
        <authorList>
            <consortium name="RefSeq"/>
        </authorList>
    </citation>
    <scope>IDENTIFICATION</scope>
    <source>
        <tissue evidence="11">Stem</tissue>
    </source>
</reference>
<feature type="transmembrane region" description="Helical" evidence="8">
    <location>
        <begin position="312"/>
        <end position="337"/>
    </location>
</feature>
<dbReference type="SUPFAM" id="SSF48403">
    <property type="entry name" value="Ankyrin repeat"/>
    <property type="match status" value="1"/>
</dbReference>
<gene>
    <name evidence="11" type="primary">LOC103488511</name>
</gene>
<dbReference type="eggNOG" id="KOG0504">
    <property type="taxonomic scope" value="Eukaryota"/>
</dbReference>
<keyword evidence="2 8" id="KW-0812">Transmembrane</keyword>
<dbReference type="InterPro" id="IPR002110">
    <property type="entry name" value="Ankyrin_rpt"/>
</dbReference>
<feature type="repeat" description="ANK" evidence="7">
    <location>
        <begin position="65"/>
        <end position="87"/>
    </location>
</feature>
<dbReference type="Gramene" id="MELO3C011472.2.1">
    <property type="protein sequence ID" value="MELO3C011472.2.1"/>
    <property type="gene ID" value="MELO3C011472.2"/>
</dbReference>
<dbReference type="InParanoid" id="A0A1S3BCX6"/>
<feature type="domain" description="PGG" evidence="9">
    <location>
        <begin position="241"/>
        <end position="340"/>
    </location>
</feature>
<organism evidence="10 11">
    <name type="scientific">Cucumis melo</name>
    <name type="common">Muskmelon</name>
    <dbReference type="NCBI Taxonomy" id="3656"/>
    <lineage>
        <taxon>Eukaryota</taxon>
        <taxon>Viridiplantae</taxon>
        <taxon>Streptophyta</taxon>
        <taxon>Embryophyta</taxon>
        <taxon>Tracheophyta</taxon>
        <taxon>Spermatophyta</taxon>
        <taxon>Magnoliopsida</taxon>
        <taxon>eudicotyledons</taxon>
        <taxon>Gunneridae</taxon>
        <taxon>Pentapetalae</taxon>
        <taxon>rosids</taxon>
        <taxon>fabids</taxon>
        <taxon>Cucurbitales</taxon>
        <taxon>Cucurbitaceae</taxon>
        <taxon>Benincaseae</taxon>
        <taxon>Cucumis</taxon>
    </lineage>
</organism>
<dbReference type="Pfam" id="PF12796">
    <property type="entry name" value="Ank_2"/>
    <property type="match status" value="2"/>
</dbReference>
<dbReference type="PROSITE" id="PS50088">
    <property type="entry name" value="ANK_REPEAT"/>
    <property type="match status" value="2"/>
</dbReference>
<evidence type="ECO:0000256" key="2">
    <source>
        <dbReference type="ARBA" id="ARBA00022692"/>
    </source>
</evidence>
<evidence type="ECO:0000313" key="10">
    <source>
        <dbReference type="Proteomes" id="UP001652600"/>
    </source>
</evidence>
<dbReference type="PANTHER" id="PTHR24186:SF37">
    <property type="entry name" value="PGG DOMAIN-CONTAINING PROTEIN"/>
    <property type="match status" value="1"/>
</dbReference>
<feature type="transmembrane region" description="Helical" evidence="8">
    <location>
        <begin position="246"/>
        <end position="263"/>
    </location>
</feature>
<evidence type="ECO:0000313" key="11">
    <source>
        <dbReference type="RefSeq" id="XP_008445520.2"/>
    </source>
</evidence>
<comment type="subcellular location">
    <subcellularLocation>
        <location evidence="1">Membrane</location>
        <topology evidence="1">Multi-pass membrane protein</topology>
    </subcellularLocation>
</comment>
<protein>
    <submittedName>
        <fullName evidence="11">Ankyrin repeat-containing protein NPR4-like</fullName>
    </submittedName>
</protein>
<dbReference type="InterPro" id="IPR036770">
    <property type="entry name" value="Ankyrin_rpt-contain_sf"/>
</dbReference>
<feature type="transmembrane region" description="Helical" evidence="8">
    <location>
        <begin position="283"/>
        <end position="305"/>
    </location>
</feature>
<dbReference type="PANTHER" id="PTHR24186">
    <property type="entry name" value="PROTEIN PHOSPHATASE 1 REGULATORY SUBUNIT"/>
    <property type="match status" value="1"/>
</dbReference>
<dbReference type="Gene3D" id="1.25.40.20">
    <property type="entry name" value="Ankyrin repeat-containing domain"/>
    <property type="match status" value="2"/>
</dbReference>